<sequence length="71" mass="7711">MIRIEARSSPGRNSTTLENAEETDVSSAVGAVLGAANESDELLRELIAIWDEVSPDIRQAILTIVRQSRTS</sequence>
<feature type="region of interest" description="Disordered" evidence="1">
    <location>
        <begin position="1"/>
        <end position="25"/>
    </location>
</feature>
<comment type="caution">
    <text evidence="2">The sequence shown here is derived from an EMBL/GenBank/DDBJ whole genome shotgun (WGS) entry which is preliminary data.</text>
</comment>
<evidence type="ECO:0000256" key="1">
    <source>
        <dbReference type="SAM" id="MobiDB-lite"/>
    </source>
</evidence>
<keyword evidence="3" id="KW-1185">Reference proteome</keyword>
<dbReference type="OrthoDB" id="9942241at2"/>
<reference evidence="2 3" key="1">
    <citation type="submission" date="2019-02" db="EMBL/GenBank/DDBJ databases">
        <title>Deep-cultivation of Planctomycetes and their phenomic and genomic characterization uncovers novel biology.</title>
        <authorList>
            <person name="Wiegand S."/>
            <person name="Jogler M."/>
            <person name="Boedeker C."/>
            <person name="Pinto D."/>
            <person name="Vollmers J."/>
            <person name="Rivas-Marin E."/>
            <person name="Kohn T."/>
            <person name="Peeters S.H."/>
            <person name="Heuer A."/>
            <person name="Rast P."/>
            <person name="Oberbeckmann S."/>
            <person name="Bunk B."/>
            <person name="Jeske O."/>
            <person name="Meyerdierks A."/>
            <person name="Storesund J.E."/>
            <person name="Kallscheuer N."/>
            <person name="Luecker S."/>
            <person name="Lage O.M."/>
            <person name="Pohl T."/>
            <person name="Merkel B.J."/>
            <person name="Hornburger P."/>
            <person name="Mueller R.-W."/>
            <person name="Bruemmer F."/>
            <person name="Labrenz M."/>
            <person name="Spormann A.M."/>
            <person name="Op Den Camp H."/>
            <person name="Overmann J."/>
            <person name="Amann R."/>
            <person name="Jetten M.S.M."/>
            <person name="Mascher T."/>
            <person name="Medema M.H."/>
            <person name="Devos D.P."/>
            <person name="Kaster A.-K."/>
            <person name="Ovreas L."/>
            <person name="Rohde M."/>
            <person name="Galperin M.Y."/>
            <person name="Jogler C."/>
        </authorList>
    </citation>
    <scope>NUCLEOTIDE SEQUENCE [LARGE SCALE GENOMIC DNA]</scope>
    <source>
        <strain evidence="2 3">CA13</strain>
    </source>
</reference>
<gene>
    <name evidence="2" type="ORF">CA13_55410</name>
</gene>
<dbReference type="AlphaFoldDB" id="A0A5C5ZA13"/>
<dbReference type="Proteomes" id="UP000315010">
    <property type="component" value="Unassembled WGS sequence"/>
</dbReference>
<evidence type="ECO:0000313" key="2">
    <source>
        <dbReference type="EMBL" id="TWT84065.1"/>
    </source>
</evidence>
<name>A0A5C5ZA13_9BACT</name>
<accession>A0A5C5ZA13</accession>
<dbReference type="EMBL" id="SJPJ01000001">
    <property type="protein sequence ID" value="TWT84065.1"/>
    <property type="molecule type" value="Genomic_DNA"/>
</dbReference>
<proteinExistence type="predicted"/>
<protein>
    <submittedName>
        <fullName evidence="2">Uncharacterized protein</fullName>
    </submittedName>
</protein>
<organism evidence="2 3">
    <name type="scientific">Novipirellula herctigrandis</name>
    <dbReference type="NCBI Taxonomy" id="2527986"/>
    <lineage>
        <taxon>Bacteria</taxon>
        <taxon>Pseudomonadati</taxon>
        <taxon>Planctomycetota</taxon>
        <taxon>Planctomycetia</taxon>
        <taxon>Pirellulales</taxon>
        <taxon>Pirellulaceae</taxon>
        <taxon>Novipirellula</taxon>
    </lineage>
</organism>
<evidence type="ECO:0000313" key="3">
    <source>
        <dbReference type="Proteomes" id="UP000315010"/>
    </source>
</evidence>